<dbReference type="InterPro" id="IPR008258">
    <property type="entry name" value="Transglycosylase_SLT_dom_1"/>
</dbReference>
<organism evidence="3 4">
    <name type="scientific">Comamonas thiooxydans</name>
    <dbReference type="NCBI Taxonomy" id="363952"/>
    <lineage>
        <taxon>Bacteria</taxon>
        <taxon>Pseudomonadati</taxon>
        <taxon>Pseudomonadota</taxon>
        <taxon>Betaproteobacteria</taxon>
        <taxon>Burkholderiales</taxon>
        <taxon>Comamonadaceae</taxon>
        <taxon>Comamonas</taxon>
    </lineage>
</organism>
<dbReference type="SUPFAM" id="SSF53955">
    <property type="entry name" value="Lysozyme-like"/>
    <property type="match status" value="1"/>
</dbReference>
<evidence type="ECO:0000256" key="1">
    <source>
        <dbReference type="ARBA" id="ARBA00007734"/>
    </source>
</evidence>
<sequence>MPQAAQQYRSELVRNARAIWGMEAPVATFAAQVHQESAWKPGAVSHVGAQGLAQFMPTTSAWIAGLYPALASNQPYNPSWSLRALVQYDAWIHARVSAATPCDRMAKVLSSYNGGLGWVQRDEALAKRHGLNAAVWWSHVESVNAGRSAANWRENRDYPRRILQRLEPAYVAAGWGAGSCP</sequence>
<dbReference type="PANTHER" id="PTHR37423:SF2">
    <property type="entry name" value="MEMBRANE-BOUND LYTIC MUREIN TRANSGLYCOSYLASE C"/>
    <property type="match status" value="1"/>
</dbReference>
<dbReference type="Gene3D" id="1.10.530.10">
    <property type="match status" value="1"/>
</dbReference>
<dbReference type="EMBL" id="AWTP01000122">
    <property type="protein sequence ID" value="KGH08731.1"/>
    <property type="molecule type" value="Genomic_DNA"/>
</dbReference>
<gene>
    <name evidence="3" type="ORF">P608_17590</name>
</gene>
<keyword evidence="4" id="KW-1185">Reference proteome</keyword>
<name>A0A0E3CEU7_9BURK</name>
<evidence type="ECO:0000313" key="4">
    <source>
        <dbReference type="Proteomes" id="UP000029549"/>
    </source>
</evidence>
<feature type="domain" description="Transglycosylase SLT" evidence="2">
    <location>
        <begin position="24"/>
        <end position="128"/>
    </location>
</feature>
<dbReference type="AlphaFoldDB" id="A0A0E3CEU7"/>
<dbReference type="Proteomes" id="UP000029549">
    <property type="component" value="Unassembled WGS sequence"/>
</dbReference>
<evidence type="ECO:0000259" key="2">
    <source>
        <dbReference type="Pfam" id="PF01464"/>
    </source>
</evidence>
<comment type="similarity">
    <text evidence="1">Belongs to the transglycosylase Slt family.</text>
</comment>
<comment type="caution">
    <text evidence="3">The sequence shown here is derived from an EMBL/GenBank/DDBJ whole genome shotgun (WGS) entry which is preliminary data.</text>
</comment>
<dbReference type="Pfam" id="PF01464">
    <property type="entry name" value="SLT"/>
    <property type="match status" value="1"/>
</dbReference>
<proteinExistence type="inferred from homology"/>
<accession>A0A0E3CEU7</accession>
<dbReference type="PANTHER" id="PTHR37423">
    <property type="entry name" value="SOLUBLE LYTIC MUREIN TRANSGLYCOSYLASE-RELATED"/>
    <property type="match status" value="1"/>
</dbReference>
<dbReference type="InterPro" id="IPR023346">
    <property type="entry name" value="Lysozyme-like_dom_sf"/>
</dbReference>
<evidence type="ECO:0000313" key="3">
    <source>
        <dbReference type="EMBL" id="KGH08731.1"/>
    </source>
</evidence>
<reference evidence="3 4" key="1">
    <citation type="submission" date="2013-09" db="EMBL/GenBank/DDBJ databases">
        <title>High correlation between genotypes and phenotypes of environmental bacteria Comamonas testosteroni strains.</title>
        <authorList>
            <person name="Liu L."/>
            <person name="Zhu W."/>
            <person name="Xia X."/>
            <person name="Xu B."/>
            <person name="Luo M."/>
            <person name="Wang G."/>
        </authorList>
    </citation>
    <scope>NUCLEOTIDE SEQUENCE [LARGE SCALE GENOMIC DNA]</scope>
    <source>
        <strain evidence="3 4">DF2</strain>
    </source>
</reference>
<protein>
    <submittedName>
        <fullName evidence="3">Lytic transglycosylase</fullName>
    </submittedName>
</protein>